<sequence>MSKNSNISEDKREAIINASIDEFAKHEYKHAILENISNNANISKSLLLYHFKSKKNLYAYIYDYVYEYLESVVADSDFYKITDFFELMEYSFYKKLEIMEKYKSIFDFILQGYFDESEDVKEIVNKYRDKKQIDIAAYFKNIDTTKFKDDVNMQDIIQMITYTSEGYLQSRKNMSIKIDKDDMIKQYSKWMKMFKQISYKEEYL</sequence>
<feature type="DNA-binding region" description="H-T-H motif" evidence="2">
    <location>
        <begin position="32"/>
        <end position="51"/>
    </location>
</feature>
<keyword evidence="5" id="KW-1185">Reference proteome</keyword>
<dbReference type="Pfam" id="PF00440">
    <property type="entry name" value="TetR_N"/>
    <property type="match status" value="1"/>
</dbReference>
<proteinExistence type="predicted"/>
<dbReference type="InterPro" id="IPR001647">
    <property type="entry name" value="HTH_TetR"/>
</dbReference>
<protein>
    <submittedName>
        <fullName evidence="4">AcrR, Transcriptional regulator, TetR family</fullName>
    </submittedName>
</protein>
<evidence type="ECO:0000259" key="3">
    <source>
        <dbReference type="PROSITE" id="PS50977"/>
    </source>
</evidence>
<gene>
    <name evidence="4" type="primary">acrR</name>
    <name evidence="4" type="ordered locus">BHWA1_00546</name>
</gene>
<dbReference type="RefSeq" id="WP_012670093.1">
    <property type="nucleotide sequence ID" value="NC_012225.1"/>
</dbReference>
<dbReference type="PANTHER" id="PTHR43479:SF11">
    <property type="entry name" value="ACREF_ENVCD OPERON REPRESSOR-RELATED"/>
    <property type="match status" value="1"/>
</dbReference>
<evidence type="ECO:0000313" key="5">
    <source>
        <dbReference type="Proteomes" id="UP000001803"/>
    </source>
</evidence>
<dbReference type="InterPro" id="IPR036271">
    <property type="entry name" value="Tet_transcr_reg_TetR-rel_C_sf"/>
</dbReference>
<dbReference type="Gene3D" id="1.10.10.60">
    <property type="entry name" value="Homeodomain-like"/>
    <property type="match status" value="1"/>
</dbReference>
<dbReference type="Proteomes" id="UP000001803">
    <property type="component" value="Chromosome"/>
</dbReference>
<dbReference type="PROSITE" id="PS50977">
    <property type="entry name" value="HTH_TETR_2"/>
    <property type="match status" value="1"/>
</dbReference>
<dbReference type="InterPro" id="IPR009057">
    <property type="entry name" value="Homeodomain-like_sf"/>
</dbReference>
<dbReference type="SUPFAM" id="SSF46689">
    <property type="entry name" value="Homeodomain-like"/>
    <property type="match status" value="1"/>
</dbReference>
<dbReference type="AlphaFoldDB" id="A0A3B6V8F4"/>
<organism evidence="4 5">
    <name type="scientific">Brachyspira hyodysenteriae (strain ATCC 49526 / WA1)</name>
    <dbReference type="NCBI Taxonomy" id="565034"/>
    <lineage>
        <taxon>Bacteria</taxon>
        <taxon>Pseudomonadati</taxon>
        <taxon>Spirochaetota</taxon>
        <taxon>Spirochaetia</taxon>
        <taxon>Brachyspirales</taxon>
        <taxon>Brachyspiraceae</taxon>
        <taxon>Brachyspira</taxon>
    </lineage>
</organism>
<dbReference type="Gene3D" id="1.10.357.10">
    <property type="entry name" value="Tetracycline Repressor, domain 2"/>
    <property type="match status" value="1"/>
</dbReference>
<dbReference type="InterPro" id="IPR050624">
    <property type="entry name" value="HTH-type_Tx_Regulator"/>
</dbReference>
<keyword evidence="1 2" id="KW-0238">DNA-binding</keyword>
<dbReference type="STRING" id="565034.BHWA1_00546"/>
<dbReference type="KEGG" id="bhy:BHWA1_00546"/>
<evidence type="ECO:0000256" key="2">
    <source>
        <dbReference type="PROSITE-ProRule" id="PRU00335"/>
    </source>
</evidence>
<dbReference type="PANTHER" id="PTHR43479">
    <property type="entry name" value="ACREF/ENVCD OPERON REPRESSOR-RELATED"/>
    <property type="match status" value="1"/>
</dbReference>
<reference evidence="4 5" key="1">
    <citation type="journal article" date="2009" name="PLoS ONE">
        <title>Genome sequence of the pathogenic intestinal spirochete Brachyspira hyodysenteriae reveals adaptations to its lifestyle in the porcine large intestine.</title>
        <authorList>
            <person name="Bellgard M.I."/>
            <person name="Wanchanthuek P."/>
            <person name="La T."/>
            <person name="Ryan K."/>
            <person name="Moolhuijzen P."/>
            <person name="Albertyn Z."/>
            <person name="Shaban B."/>
            <person name="Motro Y."/>
            <person name="Dunn D.S."/>
            <person name="Schibeci D."/>
            <person name="Hunter A."/>
            <person name="Barrero R."/>
            <person name="Phillips N.D."/>
            <person name="Hampson D.J."/>
        </authorList>
    </citation>
    <scope>NUCLEOTIDE SEQUENCE [LARGE SCALE GENOMIC DNA]</scope>
    <source>
        <strain evidence="5">ATCC 49526 / WA1</strain>
    </source>
</reference>
<accession>A0A3B6V8F4</accession>
<dbReference type="GO" id="GO:0003677">
    <property type="term" value="F:DNA binding"/>
    <property type="evidence" value="ECO:0007669"/>
    <property type="project" value="UniProtKB-UniRule"/>
</dbReference>
<dbReference type="SUPFAM" id="SSF48498">
    <property type="entry name" value="Tetracyclin repressor-like, C-terminal domain"/>
    <property type="match status" value="1"/>
</dbReference>
<evidence type="ECO:0000313" key="4">
    <source>
        <dbReference type="EMBL" id="ACN83042.1"/>
    </source>
</evidence>
<dbReference type="EMBL" id="CP001357">
    <property type="protein sequence ID" value="ACN83042.1"/>
    <property type="molecule type" value="Genomic_DNA"/>
</dbReference>
<name>A0A3B6V8F4_BRAHW</name>
<evidence type="ECO:0000256" key="1">
    <source>
        <dbReference type="ARBA" id="ARBA00023125"/>
    </source>
</evidence>
<feature type="domain" description="HTH tetR-type" evidence="3">
    <location>
        <begin position="9"/>
        <end position="69"/>
    </location>
</feature>